<dbReference type="GO" id="GO:0005737">
    <property type="term" value="C:cytoplasm"/>
    <property type="evidence" value="ECO:0007669"/>
    <property type="project" value="TreeGrafter"/>
</dbReference>
<dbReference type="GO" id="GO:0004077">
    <property type="term" value="F:biotin--[biotin carboxyl-carrier protein] ligase activity"/>
    <property type="evidence" value="ECO:0007669"/>
    <property type="project" value="InterPro"/>
</dbReference>
<protein>
    <submittedName>
        <fullName evidence="3">Biotin--acetyl-CoA-carboxylase ligase</fullName>
    </submittedName>
</protein>
<dbReference type="CDD" id="cd16442">
    <property type="entry name" value="BPL"/>
    <property type="match status" value="1"/>
</dbReference>
<organism evidence="3 4">
    <name type="scientific">Hoylesella enoeca</name>
    <dbReference type="NCBI Taxonomy" id="76123"/>
    <lineage>
        <taxon>Bacteria</taxon>
        <taxon>Pseudomonadati</taxon>
        <taxon>Bacteroidota</taxon>
        <taxon>Bacteroidia</taxon>
        <taxon>Bacteroidales</taxon>
        <taxon>Prevotellaceae</taxon>
        <taxon>Hoylesella</taxon>
    </lineage>
</organism>
<evidence type="ECO:0000259" key="2">
    <source>
        <dbReference type="PROSITE" id="PS51733"/>
    </source>
</evidence>
<evidence type="ECO:0000256" key="1">
    <source>
        <dbReference type="ARBA" id="ARBA00022598"/>
    </source>
</evidence>
<dbReference type="Gene3D" id="3.30.930.10">
    <property type="entry name" value="Bira Bifunctional Protein, Domain 2"/>
    <property type="match status" value="1"/>
</dbReference>
<evidence type="ECO:0000313" key="3">
    <source>
        <dbReference type="EMBL" id="ALO49783.1"/>
    </source>
</evidence>
<feature type="domain" description="BPL/LPL catalytic" evidence="2">
    <location>
        <begin position="1"/>
        <end position="178"/>
    </location>
</feature>
<dbReference type="PANTHER" id="PTHR12835:SF5">
    <property type="entry name" value="BIOTIN--PROTEIN LIGASE"/>
    <property type="match status" value="1"/>
</dbReference>
<dbReference type="SUPFAM" id="SSF55681">
    <property type="entry name" value="Class II aaRS and biotin synthetases"/>
    <property type="match status" value="1"/>
</dbReference>
<dbReference type="STRING" id="76123.AS203_01405"/>
<dbReference type="PANTHER" id="PTHR12835">
    <property type="entry name" value="BIOTIN PROTEIN LIGASE"/>
    <property type="match status" value="1"/>
</dbReference>
<dbReference type="eggNOG" id="COG0340">
    <property type="taxonomic scope" value="Bacteria"/>
</dbReference>
<dbReference type="Pfam" id="PF03099">
    <property type="entry name" value="BPL_LplA_LipB"/>
    <property type="match status" value="1"/>
</dbReference>
<dbReference type="OrthoDB" id="9807064at2"/>
<dbReference type="EMBL" id="CP013195">
    <property type="protein sequence ID" value="ALO49783.1"/>
    <property type="molecule type" value="Genomic_DNA"/>
</dbReference>
<dbReference type="AlphaFoldDB" id="A0A0S2KNB2"/>
<dbReference type="NCBIfam" id="TIGR00121">
    <property type="entry name" value="birA_ligase"/>
    <property type="match status" value="1"/>
</dbReference>
<keyword evidence="4" id="KW-1185">Reference proteome</keyword>
<evidence type="ECO:0000313" key="4">
    <source>
        <dbReference type="Proteomes" id="UP000056252"/>
    </source>
</evidence>
<name>A0A0S2KNB2_9BACT</name>
<gene>
    <name evidence="3" type="ORF">AS203_01405</name>
</gene>
<accession>A0A0S2KNB2</accession>
<reference evidence="4" key="1">
    <citation type="submission" date="2015-11" db="EMBL/GenBank/DDBJ databases">
        <authorList>
            <person name="Holder M.E."/>
            <person name="Ajami N.J."/>
            <person name="Petrosino J.F."/>
        </authorList>
    </citation>
    <scope>NUCLEOTIDE SEQUENCE [LARGE SCALE GENOMIC DNA]</scope>
    <source>
        <strain evidence="4">F0113</strain>
    </source>
</reference>
<sequence>MNTKILRFKEIDSTNRFLCHYQAPEGEEMTVAVADFQTAGCGMGTNTWESQPGQNLLYSILVHPHTLPVRRQFLLSMAQAVALKEVLDEYTDGITVKWPNDIYWHNQKISGTRIDTALSSQGIKDFILGTGLNVNQRAFRSQAPNPISLCQILGHPVDREQLFQKVIAAFEQQYALITDGAYAQISEQYHDALYRADELHAYRDRDGTFRAAIQRVEDDGHLLLRDSAGTLRRYAFKELAFII</sequence>
<dbReference type="InterPro" id="IPR004143">
    <property type="entry name" value="BPL_LPL_catalytic"/>
</dbReference>
<proteinExistence type="predicted"/>
<dbReference type="KEGG" id="peo:AS203_01405"/>
<dbReference type="InterPro" id="IPR045864">
    <property type="entry name" value="aa-tRNA-synth_II/BPL/LPL"/>
</dbReference>
<dbReference type="Proteomes" id="UP000056252">
    <property type="component" value="Chromosome"/>
</dbReference>
<dbReference type="InterPro" id="IPR004408">
    <property type="entry name" value="Biotin_CoA_COase_ligase"/>
</dbReference>
<dbReference type="PROSITE" id="PS51733">
    <property type="entry name" value="BPL_LPL_CATALYTIC"/>
    <property type="match status" value="1"/>
</dbReference>
<keyword evidence="1 3" id="KW-0436">Ligase</keyword>